<feature type="transmembrane region" description="Helical" evidence="2">
    <location>
        <begin position="146"/>
        <end position="167"/>
    </location>
</feature>
<feature type="region of interest" description="Disordered" evidence="1">
    <location>
        <begin position="1"/>
        <end position="131"/>
    </location>
</feature>
<dbReference type="RefSeq" id="WP_154407916.1">
    <property type="nucleotide sequence ID" value="NZ_VUNR01000032.1"/>
</dbReference>
<feature type="compositionally biased region" description="Basic and acidic residues" evidence="1">
    <location>
        <begin position="173"/>
        <end position="185"/>
    </location>
</feature>
<name>A0A6I2UG79_9FIRM</name>
<keyword evidence="2" id="KW-1133">Transmembrane helix</keyword>
<feature type="compositionally biased region" description="Pro residues" evidence="1">
    <location>
        <begin position="1"/>
        <end position="17"/>
    </location>
</feature>
<keyword evidence="4" id="KW-1185">Reference proteome</keyword>
<keyword evidence="2" id="KW-0472">Membrane</keyword>
<proteinExistence type="predicted"/>
<feature type="compositionally biased region" description="Low complexity" evidence="1">
    <location>
        <begin position="94"/>
        <end position="117"/>
    </location>
</feature>
<feature type="compositionally biased region" description="Basic and acidic residues" evidence="1">
    <location>
        <begin position="211"/>
        <end position="225"/>
    </location>
</feature>
<dbReference type="EMBL" id="VUNR01000032">
    <property type="protein sequence ID" value="MSU09747.1"/>
    <property type="molecule type" value="Genomic_DNA"/>
</dbReference>
<evidence type="ECO:0000313" key="3">
    <source>
        <dbReference type="EMBL" id="MSU09747.1"/>
    </source>
</evidence>
<feature type="compositionally biased region" description="Basic and acidic residues" evidence="1">
    <location>
        <begin position="193"/>
        <end position="202"/>
    </location>
</feature>
<organism evidence="3 4">
    <name type="scientific">Anaerovibrio slackiae</name>
    <dbReference type="NCBI Taxonomy" id="2652309"/>
    <lineage>
        <taxon>Bacteria</taxon>
        <taxon>Bacillati</taxon>
        <taxon>Bacillota</taxon>
        <taxon>Negativicutes</taxon>
        <taxon>Selenomonadales</taxon>
        <taxon>Selenomonadaceae</taxon>
        <taxon>Anaerovibrio</taxon>
    </lineage>
</organism>
<reference evidence="3 4" key="1">
    <citation type="submission" date="2019-08" db="EMBL/GenBank/DDBJ databases">
        <title>In-depth cultivation of the pig gut microbiome towards novel bacterial diversity and tailored functional studies.</title>
        <authorList>
            <person name="Wylensek D."/>
            <person name="Hitch T.C.A."/>
            <person name="Clavel T."/>
        </authorList>
    </citation>
    <scope>NUCLEOTIDE SEQUENCE [LARGE SCALE GENOMIC DNA]</scope>
    <source>
        <strain evidence="3 4">WCA-693-APC-5D-A</strain>
    </source>
</reference>
<dbReference type="Proteomes" id="UP000433181">
    <property type="component" value="Unassembled WGS sequence"/>
</dbReference>
<feature type="region of interest" description="Disordered" evidence="1">
    <location>
        <begin position="173"/>
        <end position="225"/>
    </location>
</feature>
<gene>
    <name evidence="3" type="ORF">FYJ84_12240</name>
</gene>
<evidence type="ECO:0000256" key="1">
    <source>
        <dbReference type="SAM" id="MobiDB-lite"/>
    </source>
</evidence>
<dbReference type="GeneID" id="96779697"/>
<comment type="caution">
    <text evidence="3">The sequence shown here is derived from an EMBL/GenBank/DDBJ whole genome shotgun (WGS) entry which is preliminary data.</text>
</comment>
<evidence type="ECO:0000313" key="4">
    <source>
        <dbReference type="Proteomes" id="UP000433181"/>
    </source>
</evidence>
<sequence>MALTAPTPPTAPAPPVVPGARQSSSQDGNAGQEAGNGASAAAEMGRGFGVHITINPPGQADSGKGGGQENTVVQTVPPGQQAGAEQGKAAERPASAQDSDAAAAEVAQQARQAAVQQMLGEDEGSQQQAEAAVRTDNPWYLPSGNMSFMTFLPFLIVFVAAFITFTLRNLSKKDGVAKPGSREQGKSSTRKAAGREQQEKLLRTVQPVTAQKEEKSKGRHFEMRI</sequence>
<evidence type="ECO:0000256" key="2">
    <source>
        <dbReference type="SAM" id="Phobius"/>
    </source>
</evidence>
<dbReference type="AlphaFoldDB" id="A0A6I2UG79"/>
<feature type="compositionally biased region" description="Polar residues" evidence="1">
    <location>
        <begin position="69"/>
        <end position="78"/>
    </location>
</feature>
<accession>A0A6I2UG79</accession>
<protein>
    <submittedName>
        <fullName evidence="3">Uncharacterized protein</fullName>
    </submittedName>
</protein>
<keyword evidence="2" id="KW-0812">Transmembrane</keyword>